<keyword evidence="5" id="KW-1185">Reference proteome</keyword>
<dbReference type="GO" id="GO:0032875">
    <property type="term" value="P:regulation of DNA endoreduplication"/>
    <property type="evidence" value="ECO:0007669"/>
    <property type="project" value="InterPro"/>
</dbReference>
<gene>
    <name evidence="4" type="ORF">QVD17_36492</name>
</gene>
<evidence type="ECO:0000256" key="3">
    <source>
        <dbReference type="SAM" id="MobiDB-lite"/>
    </source>
</evidence>
<evidence type="ECO:0000256" key="2">
    <source>
        <dbReference type="ARBA" id="ARBA00023306"/>
    </source>
</evidence>
<feature type="compositionally biased region" description="Basic residues" evidence="3">
    <location>
        <begin position="59"/>
        <end position="69"/>
    </location>
</feature>
<organism evidence="4 5">
    <name type="scientific">Tagetes erecta</name>
    <name type="common">African marigold</name>
    <dbReference type="NCBI Taxonomy" id="13708"/>
    <lineage>
        <taxon>Eukaryota</taxon>
        <taxon>Viridiplantae</taxon>
        <taxon>Streptophyta</taxon>
        <taxon>Embryophyta</taxon>
        <taxon>Tracheophyta</taxon>
        <taxon>Spermatophyta</taxon>
        <taxon>Magnoliopsida</taxon>
        <taxon>eudicotyledons</taxon>
        <taxon>Gunneridae</taxon>
        <taxon>Pentapetalae</taxon>
        <taxon>asterids</taxon>
        <taxon>campanulids</taxon>
        <taxon>Asterales</taxon>
        <taxon>Asteraceae</taxon>
        <taxon>Asteroideae</taxon>
        <taxon>Heliantheae alliance</taxon>
        <taxon>Tageteae</taxon>
        <taxon>Tagetes</taxon>
    </lineage>
</organism>
<keyword evidence="2" id="KW-0131">Cell cycle</keyword>
<evidence type="ECO:0000313" key="4">
    <source>
        <dbReference type="EMBL" id="KAK1409961.1"/>
    </source>
</evidence>
<dbReference type="AlphaFoldDB" id="A0AAD8JWG2"/>
<evidence type="ECO:0000256" key="1">
    <source>
        <dbReference type="ARBA" id="ARBA00023013"/>
    </source>
</evidence>
<dbReference type="Proteomes" id="UP001229421">
    <property type="component" value="Unassembled WGS sequence"/>
</dbReference>
<dbReference type="InterPro" id="IPR040389">
    <property type="entry name" value="SMR"/>
</dbReference>
<protein>
    <submittedName>
        <fullName evidence="4">Uncharacterized protein</fullName>
    </submittedName>
</protein>
<sequence length="124" mass="14290">MAKSSDQKHDDESNINEASNSNNTCKLQHEQDLHDHNISCQTPTSDDHKIQHNFPPAPPRKRLAKRRRRSSDDIEFFEKTRREEVDAFFHLFTLRGGTCVNDVVLGVSDDIVLKLADYPVIIYL</sequence>
<keyword evidence="1" id="KW-0649">Protein kinase inhibitor</keyword>
<reference evidence="4" key="1">
    <citation type="journal article" date="2023" name="bioRxiv">
        <title>Improved chromosome-level genome assembly for marigold (Tagetes erecta).</title>
        <authorList>
            <person name="Jiang F."/>
            <person name="Yuan L."/>
            <person name="Wang S."/>
            <person name="Wang H."/>
            <person name="Xu D."/>
            <person name="Wang A."/>
            <person name="Fan W."/>
        </authorList>
    </citation>
    <scope>NUCLEOTIDE SEQUENCE</scope>
    <source>
        <strain evidence="4">WSJ</strain>
        <tissue evidence="4">Leaf</tissue>
    </source>
</reference>
<evidence type="ECO:0000313" key="5">
    <source>
        <dbReference type="Proteomes" id="UP001229421"/>
    </source>
</evidence>
<feature type="compositionally biased region" description="Basic and acidic residues" evidence="3">
    <location>
        <begin position="1"/>
        <end position="12"/>
    </location>
</feature>
<comment type="caution">
    <text evidence="4">The sequence shown here is derived from an EMBL/GenBank/DDBJ whole genome shotgun (WGS) entry which is preliminary data.</text>
</comment>
<accession>A0AAD8JWG2</accession>
<dbReference type="PANTHER" id="PTHR33142:SF89">
    <property type="entry name" value="CYCLIN-DEPENDENT PROTEIN KINASE INHIBITOR SMR2"/>
    <property type="match status" value="1"/>
</dbReference>
<feature type="compositionally biased region" description="Basic and acidic residues" evidence="3">
    <location>
        <begin position="27"/>
        <end position="37"/>
    </location>
</feature>
<feature type="region of interest" description="Disordered" evidence="3">
    <location>
        <begin position="1"/>
        <end position="71"/>
    </location>
</feature>
<dbReference type="EMBL" id="JAUHHV010000010">
    <property type="protein sequence ID" value="KAK1409961.1"/>
    <property type="molecule type" value="Genomic_DNA"/>
</dbReference>
<proteinExistence type="predicted"/>
<dbReference type="PANTHER" id="PTHR33142">
    <property type="entry name" value="CYCLIN-DEPENDENT PROTEIN KINASE INHIBITOR SMR13"/>
    <property type="match status" value="1"/>
</dbReference>
<name>A0AAD8JWG2_TARER</name>
<dbReference type="GO" id="GO:0004860">
    <property type="term" value="F:protein kinase inhibitor activity"/>
    <property type="evidence" value="ECO:0007669"/>
    <property type="project" value="UniProtKB-KW"/>
</dbReference>